<keyword evidence="3" id="KW-0378">Hydrolase</keyword>
<dbReference type="GO" id="GO:0004190">
    <property type="term" value="F:aspartic-type endopeptidase activity"/>
    <property type="evidence" value="ECO:0007669"/>
    <property type="project" value="UniProtKB-EC"/>
</dbReference>
<evidence type="ECO:0000313" key="3">
    <source>
        <dbReference type="EMBL" id="MCW3797186.1"/>
    </source>
</evidence>
<feature type="transmembrane region" description="Helical" evidence="1">
    <location>
        <begin position="58"/>
        <end position="77"/>
    </location>
</feature>
<sequence length="159" mass="16567">MNLLNTVPAWLAILLSALLVAAAVQDILVRKISNLLVLAVLAAGIAAMVMVGPQVRLWQNFLVFAVLLGLGVFAYAGNKLGAGDVKLFAATALWVDLKGAPWLIAAILISGGVLALLMLAKVLIGPAAQSEGMRKRRSVPYGVAIAAGALLILWYGRVG</sequence>
<keyword evidence="1" id="KW-1133">Transmembrane helix</keyword>
<feature type="transmembrane region" description="Helical" evidence="1">
    <location>
        <begin position="102"/>
        <end position="127"/>
    </location>
</feature>
<keyword evidence="4" id="KW-1185">Reference proteome</keyword>
<feature type="transmembrane region" description="Helical" evidence="1">
    <location>
        <begin position="139"/>
        <end position="156"/>
    </location>
</feature>
<protein>
    <submittedName>
        <fullName evidence="3">Prepilin peptidase</fullName>
        <ecNumber evidence="3">3.4.23.43</ecNumber>
    </submittedName>
</protein>
<reference evidence="3 4" key="1">
    <citation type="submission" date="2022-10" db="EMBL/GenBank/DDBJ databases">
        <title>Sphingomonas sp.</title>
        <authorList>
            <person name="Jin C."/>
        </authorList>
    </citation>
    <scope>NUCLEOTIDE SEQUENCE [LARGE SCALE GENOMIC DNA]</scope>
    <source>
        <strain evidence="3 4">BN140010</strain>
    </source>
</reference>
<feature type="domain" description="Prepilin type IV endopeptidase peptidase" evidence="2">
    <location>
        <begin position="13"/>
        <end position="115"/>
    </location>
</feature>
<keyword evidence="1" id="KW-0472">Membrane</keyword>
<accession>A0ABT3JEE2</accession>
<evidence type="ECO:0000313" key="4">
    <source>
        <dbReference type="Proteomes" id="UP001526246"/>
    </source>
</evidence>
<keyword evidence="1" id="KW-0812">Transmembrane</keyword>
<dbReference type="Pfam" id="PF01478">
    <property type="entry name" value="Peptidase_A24"/>
    <property type="match status" value="1"/>
</dbReference>
<dbReference type="EMBL" id="JAPDOB010000001">
    <property type="protein sequence ID" value="MCW3797186.1"/>
    <property type="molecule type" value="Genomic_DNA"/>
</dbReference>
<name>A0ABT3JEE2_9SPHN</name>
<proteinExistence type="predicted"/>
<organism evidence="3 4">
    <name type="scientific">Sphingomonas arvum</name>
    <dbReference type="NCBI Taxonomy" id="2992113"/>
    <lineage>
        <taxon>Bacteria</taxon>
        <taxon>Pseudomonadati</taxon>
        <taxon>Pseudomonadota</taxon>
        <taxon>Alphaproteobacteria</taxon>
        <taxon>Sphingomonadales</taxon>
        <taxon>Sphingomonadaceae</taxon>
        <taxon>Sphingomonas</taxon>
    </lineage>
</organism>
<evidence type="ECO:0000259" key="2">
    <source>
        <dbReference type="Pfam" id="PF01478"/>
    </source>
</evidence>
<dbReference type="Proteomes" id="UP001526246">
    <property type="component" value="Unassembled WGS sequence"/>
</dbReference>
<feature type="transmembrane region" description="Helical" evidence="1">
    <location>
        <begin position="32"/>
        <end position="51"/>
    </location>
</feature>
<comment type="caution">
    <text evidence="3">The sequence shown here is derived from an EMBL/GenBank/DDBJ whole genome shotgun (WGS) entry which is preliminary data.</text>
</comment>
<dbReference type="EC" id="3.4.23.43" evidence="3"/>
<evidence type="ECO:0000256" key="1">
    <source>
        <dbReference type="SAM" id="Phobius"/>
    </source>
</evidence>
<dbReference type="Gene3D" id="1.20.120.1220">
    <property type="match status" value="1"/>
</dbReference>
<dbReference type="RefSeq" id="WP_264881333.1">
    <property type="nucleotide sequence ID" value="NZ_JAPDOB010000001.1"/>
</dbReference>
<gene>
    <name evidence="3" type="ORF">OMW55_05105</name>
</gene>
<dbReference type="InterPro" id="IPR000045">
    <property type="entry name" value="Prepilin_IV_endopep_pep"/>
</dbReference>